<dbReference type="RefSeq" id="WP_219318062.1">
    <property type="nucleotide sequence ID" value="NZ_JAHWYN010000012.1"/>
</dbReference>
<protein>
    <submittedName>
        <fullName evidence="1">Uncharacterized protein</fullName>
    </submittedName>
</protein>
<sequence length="64" mass="7581">MKDLPANEYNSIVTDGYFITDFIINYTFKKMVFGVTVENLFISEWNENQLITESRLKNETKRPI</sequence>
<accession>A0ABS6Y0E5</accession>
<dbReference type="EMBL" id="JAHWYN010000012">
    <property type="protein sequence ID" value="MBW4361563.1"/>
    <property type="molecule type" value="Genomic_DNA"/>
</dbReference>
<keyword evidence="2" id="KW-1185">Reference proteome</keyword>
<proteinExistence type="predicted"/>
<dbReference type="Proteomes" id="UP000812031">
    <property type="component" value="Unassembled WGS sequence"/>
</dbReference>
<name>A0ABS6Y0E5_9FLAO</name>
<gene>
    <name evidence="1" type="ORF">KZH69_13805</name>
</gene>
<comment type="caution">
    <text evidence="1">The sequence shown here is derived from an EMBL/GenBank/DDBJ whole genome shotgun (WGS) entry which is preliminary data.</text>
</comment>
<reference evidence="1 2" key="1">
    <citation type="submission" date="2021-07" db="EMBL/GenBank/DDBJ databases">
        <title>Flavobacterium sp. nov. isolated from sediment on the Taihu Lake.</title>
        <authorList>
            <person name="Qu J.-H."/>
        </authorList>
    </citation>
    <scope>NUCLEOTIDE SEQUENCE [LARGE SCALE GENOMIC DNA]</scope>
    <source>
        <strain evidence="1 2">NAS39</strain>
    </source>
</reference>
<organism evidence="1 2">
    <name type="scientific">Flavobacterium taihuense</name>
    <dbReference type="NCBI Taxonomy" id="2857508"/>
    <lineage>
        <taxon>Bacteria</taxon>
        <taxon>Pseudomonadati</taxon>
        <taxon>Bacteroidota</taxon>
        <taxon>Flavobacteriia</taxon>
        <taxon>Flavobacteriales</taxon>
        <taxon>Flavobacteriaceae</taxon>
        <taxon>Flavobacterium</taxon>
    </lineage>
</organism>
<evidence type="ECO:0000313" key="1">
    <source>
        <dbReference type="EMBL" id="MBW4361563.1"/>
    </source>
</evidence>
<evidence type="ECO:0000313" key="2">
    <source>
        <dbReference type="Proteomes" id="UP000812031"/>
    </source>
</evidence>